<evidence type="ECO:0000256" key="4">
    <source>
        <dbReference type="ARBA" id="ARBA00022692"/>
    </source>
</evidence>
<feature type="transmembrane region" description="Helical" evidence="9">
    <location>
        <begin position="211"/>
        <end position="234"/>
    </location>
</feature>
<feature type="transmembrane region" description="Helical" evidence="9">
    <location>
        <begin position="170"/>
        <end position="191"/>
    </location>
</feature>
<gene>
    <name evidence="12" type="ORF">SA2016_2401</name>
</gene>
<dbReference type="AlphaFoldDB" id="A0A127A0V5"/>
<dbReference type="STRING" id="37927.SA2016_2401"/>
<dbReference type="KEGG" id="satk:SA2016_2401"/>
<keyword evidence="7 9" id="KW-0924">Ammonia transport</keyword>
<dbReference type="Pfam" id="PF00909">
    <property type="entry name" value="Ammonium_transp"/>
    <property type="match status" value="1"/>
</dbReference>
<dbReference type="InterPro" id="IPR018047">
    <property type="entry name" value="Ammonium_transpt_CS"/>
</dbReference>
<feature type="region of interest" description="Disordered" evidence="10">
    <location>
        <begin position="14"/>
        <end position="40"/>
    </location>
</feature>
<evidence type="ECO:0000256" key="7">
    <source>
        <dbReference type="ARBA" id="ARBA00023177"/>
    </source>
</evidence>
<dbReference type="InterPro" id="IPR024041">
    <property type="entry name" value="NH4_transpt_AmtB-like_dom"/>
</dbReference>
<keyword evidence="4 9" id="KW-0812">Transmembrane</keyword>
<comment type="similarity">
    <text evidence="2 9">Belongs to the ammonia transporter channel (TC 1.A.11.2) family.</text>
</comment>
<dbReference type="Proteomes" id="UP000070134">
    <property type="component" value="Chromosome"/>
</dbReference>
<feature type="transmembrane region" description="Helical" evidence="9">
    <location>
        <begin position="141"/>
        <end position="163"/>
    </location>
</feature>
<dbReference type="GO" id="GO:0005886">
    <property type="term" value="C:plasma membrane"/>
    <property type="evidence" value="ECO:0007669"/>
    <property type="project" value="UniProtKB-SubCell"/>
</dbReference>
<keyword evidence="6 9" id="KW-0472">Membrane</keyword>
<accession>A0A127A0V5</accession>
<dbReference type="InterPro" id="IPR001905">
    <property type="entry name" value="Ammonium_transpt"/>
</dbReference>
<keyword evidence="13" id="KW-1185">Reference proteome</keyword>
<feature type="transmembrane region" description="Helical" evidence="9">
    <location>
        <begin position="309"/>
        <end position="329"/>
    </location>
</feature>
<dbReference type="InterPro" id="IPR029020">
    <property type="entry name" value="Ammonium/urea_transptr"/>
</dbReference>
<comment type="subcellular location">
    <subcellularLocation>
        <location evidence="9">Cell membrane</location>
        <topology evidence="9">Multi-pass membrane protein</topology>
    </subcellularLocation>
    <subcellularLocation>
        <location evidence="1">Membrane</location>
        <topology evidence="1">Multi-pass membrane protein</topology>
    </subcellularLocation>
</comment>
<evidence type="ECO:0000313" key="13">
    <source>
        <dbReference type="Proteomes" id="UP000070134"/>
    </source>
</evidence>
<keyword evidence="5 9" id="KW-1133">Transmembrane helix</keyword>
<proteinExistence type="inferred from homology"/>
<feature type="transmembrane region" description="Helical" evidence="9">
    <location>
        <begin position="367"/>
        <end position="390"/>
    </location>
</feature>
<dbReference type="PATRIC" id="fig|37927.3.peg.2471"/>
<dbReference type="PANTHER" id="PTHR43029">
    <property type="entry name" value="AMMONIUM TRANSPORTER MEP2"/>
    <property type="match status" value="1"/>
</dbReference>
<evidence type="ECO:0000256" key="2">
    <source>
        <dbReference type="ARBA" id="ARBA00005887"/>
    </source>
</evidence>
<evidence type="ECO:0000256" key="8">
    <source>
        <dbReference type="ARBA" id="ARBA00050025"/>
    </source>
</evidence>
<dbReference type="GO" id="GO:0008519">
    <property type="term" value="F:ammonium channel activity"/>
    <property type="evidence" value="ECO:0007669"/>
    <property type="project" value="InterPro"/>
</dbReference>
<sequence length="501" mass="51199">MWAASGGNTAGGIYFQRPTGAGNGAGPGRSRSIPERHTMTPTLSAGDTAWVLASAALVLLMTPGLAFFYGGMTRAKSVLNMMMMSFGAIALVGVLWTLIGYSMSFGTDWFGGLVGNFDKFALHGILATGNGMQLAGTIPELAFVGFQGVFAIITVALISGSIADRAKFGAWMVFAFFFSILVYFPVAHWVFDANKDANGNFIGGWLNGLGVIDFAGGTAVHINAGAAGLALALILGRRNGFGKDPNHRPHNLPFVMLGAGLLWFGWFGFNAGSALGANGVAAFAWINTLVAPCAAVLGWLVVEKLRDGHATSLGAASGAVAGLVAITPACAAVSPLWAIVLGVLAGAVCALAVGLKYRFGYDDSLDVVGVHLVGGIIGTLFIGLAANPGAPSGGQGLFYGGGFELLGKQALGAGTVLVYSFALSLAIGWIISKTMGFRVSSEAEEAGVDIALHAETAYSGNSMGGSSGSAFHPLGSKGEAEVAAFNADDLLTEAARKKVQA</sequence>
<dbReference type="Gene3D" id="1.10.3430.10">
    <property type="entry name" value="Ammonium transporter AmtB like domains"/>
    <property type="match status" value="1"/>
</dbReference>
<dbReference type="EMBL" id="CP014518">
    <property type="protein sequence ID" value="AMM33070.1"/>
    <property type="molecule type" value="Genomic_DNA"/>
</dbReference>
<dbReference type="SUPFAM" id="SSF111352">
    <property type="entry name" value="Ammonium transporter"/>
    <property type="match status" value="1"/>
</dbReference>
<feature type="transmembrane region" description="Helical" evidence="9">
    <location>
        <begin position="81"/>
        <end position="103"/>
    </location>
</feature>
<feature type="transmembrane region" description="Helical" evidence="9">
    <location>
        <begin position="335"/>
        <end position="355"/>
    </location>
</feature>
<dbReference type="NCBIfam" id="TIGR00836">
    <property type="entry name" value="amt"/>
    <property type="match status" value="1"/>
</dbReference>
<keyword evidence="3 9" id="KW-0813">Transport</keyword>
<feature type="transmembrane region" description="Helical" evidence="9">
    <location>
        <begin position="254"/>
        <end position="276"/>
    </location>
</feature>
<dbReference type="PANTHER" id="PTHR43029:SF10">
    <property type="entry name" value="AMMONIUM TRANSPORTER MEP2"/>
    <property type="match status" value="1"/>
</dbReference>
<feature type="transmembrane region" description="Helical" evidence="9">
    <location>
        <begin position="282"/>
        <end position="302"/>
    </location>
</feature>
<evidence type="ECO:0000256" key="5">
    <source>
        <dbReference type="ARBA" id="ARBA00022989"/>
    </source>
</evidence>
<feature type="domain" description="Ammonium transporter AmtB-like" evidence="11">
    <location>
        <begin position="49"/>
        <end position="458"/>
    </location>
</feature>
<reference evidence="12 13" key="1">
    <citation type="submission" date="2016-02" db="EMBL/GenBank/DDBJ databases">
        <title>Complete genome of Sinomonas atrocyanea KCTC 3377.</title>
        <authorList>
            <person name="Kim K.M."/>
        </authorList>
    </citation>
    <scope>NUCLEOTIDE SEQUENCE [LARGE SCALE GENOMIC DNA]</scope>
    <source>
        <strain evidence="12 13">KCTC 3377</strain>
    </source>
</reference>
<protein>
    <recommendedName>
        <fullName evidence="8 9">Ammonium transporter</fullName>
    </recommendedName>
</protein>
<evidence type="ECO:0000256" key="6">
    <source>
        <dbReference type="ARBA" id="ARBA00023136"/>
    </source>
</evidence>
<evidence type="ECO:0000313" key="12">
    <source>
        <dbReference type="EMBL" id="AMM33070.1"/>
    </source>
</evidence>
<evidence type="ECO:0000259" key="11">
    <source>
        <dbReference type="Pfam" id="PF00909"/>
    </source>
</evidence>
<feature type="transmembrane region" description="Helical" evidence="9">
    <location>
        <begin position="410"/>
        <end position="431"/>
    </location>
</feature>
<name>A0A127A0V5_9MICC</name>
<organism evidence="12 13">
    <name type="scientific">Sinomonas atrocyanea</name>
    <dbReference type="NCBI Taxonomy" id="37927"/>
    <lineage>
        <taxon>Bacteria</taxon>
        <taxon>Bacillati</taxon>
        <taxon>Actinomycetota</taxon>
        <taxon>Actinomycetes</taxon>
        <taxon>Micrococcales</taxon>
        <taxon>Micrococcaceae</taxon>
        <taxon>Sinomonas</taxon>
    </lineage>
</organism>
<evidence type="ECO:0000256" key="10">
    <source>
        <dbReference type="SAM" id="MobiDB-lite"/>
    </source>
</evidence>
<feature type="transmembrane region" description="Helical" evidence="9">
    <location>
        <begin position="49"/>
        <end position="69"/>
    </location>
</feature>
<evidence type="ECO:0000256" key="9">
    <source>
        <dbReference type="RuleBase" id="RU362002"/>
    </source>
</evidence>
<evidence type="ECO:0000256" key="1">
    <source>
        <dbReference type="ARBA" id="ARBA00004141"/>
    </source>
</evidence>
<evidence type="ECO:0000256" key="3">
    <source>
        <dbReference type="ARBA" id="ARBA00022448"/>
    </source>
</evidence>
<dbReference type="PROSITE" id="PS01219">
    <property type="entry name" value="AMMONIUM_TRANSP"/>
    <property type="match status" value="1"/>
</dbReference>